<protein>
    <submittedName>
        <fullName evidence="1">Uncharacterized protein</fullName>
    </submittedName>
</protein>
<gene>
    <name evidence="1" type="ORF">MM415A03272_0008</name>
</gene>
<name>A0A6M3JMY8_9ZZZZ</name>
<reference evidence="1" key="1">
    <citation type="submission" date="2020-03" db="EMBL/GenBank/DDBJ databases">
        <title>The deep terrestrial virosphere.</title>
        <authorList>
            <person name="Holmfeldt K."/>
            <person name="Nilsson E."/>
            <person name="Simone D."/>
            <person name="Lopez-Fernandez M."/>
            <person name="Wu X."/>
            <person name="de Brujin I."/>
            <person name="Lundin D."/>
            <person name="Andersson A."/>
            <person name="Bertilsson S."/>
            <person name="Dopson M."/>
        </authorList>
    </citation>
    <scope>NUCLEOTIDE SEQUENCE</scope>
    <source>
        <strain evidence="1">MM415A03272</strain>
    </source>
</reference>
<dbReference type="EMBL" id="MT141863">
    <property type="protein sequence ID" value="QJA71313.1"/>
    <property type="molecule type" value="Genomic_DNA"/>
</dbReference>
<accession>A0A6M3JMY8</accession>
<evidence type="ECO:0000313" key="1">
    <source>
        <dbReference type="EMBL" id="QJA71313.1"/>
    </source>
</evidence>
<proteinExistence type="predicted"/>
<organism evidence="1">
    <name type="scientific">viral metagenome</name>
    <dbReference type="NCBI Taxonomy" id="1070528"/>
    <lineage>
        <taxon>unclassified sequences</taxon>
        <taxon>metagenomes</taxon>
        <taxon>organismal metagenomes</taxon>
    </lineage>
</organism>
<sequence>MQGKKVIAHNGNVANAYTDTQMATGLLDYAHTLVHIINTNTSGDDGTVQYKVFVTPDSEQSSIDWNARVSGQTITAGGTAIHKFTDAWDGVKVQLRNNASGTVCQTKVYITRKPR</sequence>
<dbReference type="AlphaFoldDB" id="A0A6M3JMY8"/>